<dbReference type="Gene3D" id="1.10.601.10">
    <property type="entry name" value="RNA Polymerase Primary Sigma Factor"/>
    <property type="match status" value="1"/>
</dbReference>
<dbReference type="Pfam" id="PF04545">
    <property type="entry name" value="Sigma70_r4"/>
    <property type="match status" value="1"/>
</dbReference>
<dbReference type="InterPro" id="IPR012759">
    <property type="entry name" value="RNA_pol_sigma_RpoH_proteobac"/>
</dbReference>
<evidence type="ECO:0000313" key="11">
    <source>
        <dbReference type="Proteomes" id="UP000422569"/>
    </source>
</evidence>
<evidence type="ECO:0000259" key="9">
    <source>
        <dbReference type="PROSITE" id="PS00715"/>
    </source>
</evidence>
<protein>
    <recommendedName>
        <fullName evidence="8">RNA polymerase sigma factor RpoH</fullName>
    </recommendedName>
</protein>
<dbReference type="GO" id="GO:0016987">
    <property type="term" value="F:sigma factor activity"/>
    <property type="evidence" value="ECO:0007669"/>
    <property type="project" value="UniProtKB-UniRule"/>
</dbReference>
<dbReference type="InterPro" id="IPR050813">
    <property type="entry name" value="Sigma-70_Factor"/>
</dbReference>
<evidence type="ECO:0000256" key="7">
    <source>
        <dbReference type="ARBA" id="ARBA00023163"/>
    </source>
</evidence>
<dbReference type="CDD" id="cd06171">
    <property type="entry name" value="Sigma70_r4"/>
    <property type="match status" value="1"/>
</dbReference>
<evidence type="ECO:0000256" key="1">
    <source>
        <dbReference type="ARBA" id="ARBA00007788"/>
    </source>
</evidence>
<dbReference type="Gene3D" id="1.20.140.160">
    <property type="match status" value="1"/>
</dbReference>
<dbReference type="Pfam" id="PF00140">
    <property type="entry name" value="Sigma70_r1_2"/>
    <property type="match status" value="1"/>
</dbReference>
<evidence type="ECO:0000256" key="6">
    <source>
        <dbReference type="ARBA" id="ARBA00023125"/>
    </source>
</evidence>
<evidence type="ECO:0000313" key="10">
    <source>
        <dbReference type="EMBL" id="QGM97295.1"/>
    </source>
</evidence>
<dbReference type="PRINTS" id="PR00046">
    <property type="entry name" value="SIGMA70FCT"/>
</dbReference>
<dbReference type="Proteomes" id="UP000422569">
    <property type="component" value="Chromosome"/>
</dbReference>
<dbReference type="KEGG" id="mpar:F7D14_07290"/>
<dbReference type="GO" id="GO:0006352">
    <property type="term" value="P:DNA-templated transcription initiation"/>
    <property type="evidence" value="ECO:0007669"/>
    <property type="project" value="UniProtKB-UniRule"/>
</dbReference>
<dbReference type="InterPro" id="IPR013324">
    <property type="entry name" value="RNA_pol_sigma_r3/r4-like"/>
</dbReference>
<dbReference type="InterPro" id="IPR000943">
    <property type="entry name" value="RNA_pol_sigma70"/>
</dbReference>
<keyword evidence="5" id="KW-0731">Sigma factor</keyword>
<evidence type="ECO:0000256" key="2">
    <source>
        <dbReference type="ARBA" id="ARBA00022490"/>
    </source>
</evidence>
<evidence type="ECO:0000256" key="8">
    <source>
        <dbReference type="NCBIfam" id="TIGR02392"/>
    </source>
</evidence>
<reference evidence="10 11" key="1">
    <citation type="submission" date="2019-09" db="EMBL/GenBank/DDBJ databases">
        <title>Isolation and complete genome sequencing of Methylocystis species.</title>
        <authorList>
            <person name="Rumah B.L."/>
            <person name="Stead C.E."/>
            <person name="Stevens B.C."/>
            <person name="Minton N.P."/>
            <person name="Grosse-Honebrink A."/>
            <person name="Zhang Y."/>
        </authorList>
    </citation>
    <scope>NUCLEOTIDE SEQUENCE [LARGE SCALE GENOMIC DNA]</scope>
    <source>
        <strain evidence="10 11">BRCS2</strain>
    </source>
</reference>
<evidence type="ECO:0000256" key="3">
    <source>
        <dbReference type="ARBA" id="ARBA00023015"/>
    </source>
</evidence>
<feature type="domain" description="RNA polymerase sigma-70" evidence="9">
    <location>
        <begin position="75"/>
        <end position="88"/>
    </location>
</feature>
<keyword evidence="7" id="KW-0804">Transcription</keyword>
<dbReference type="InterPro" id="IPR007630">
    <property type="entry name" value="RNA_pol_sigma70_r4"/>
</dbReference>
<dbReference type="RefSeq" id="WP_016919748.1">
    <property type="nucleotide sequence ID" value="NZ_CP044331.1"/>
</dbReference>
<dbReference type="AlphaFoldDB" id="A0A6B8M4P4"/>
<dbReference type="NCBIfam" id="NF005143">
    <property type="entry name" value="PRK06596.1"/>
    <property type="match status" value="1"/>
</dbReference>
<name>A0A6B8M4P4_9HYPH</name>
<dbReference type="EMBL" id="CP044331">
    <property type="protein sequence ID" value="QGM97295.1"/>
    <property type="molecule type" value="Genomic_DNA"/>
</dbReference>
<proteinExistence type="inferred from homology"/>
<dbReference type="GO" id="GO:0003677">
    <property type="term" value="F:DNA binding"/>
    <property type="evidence" value="ECO:0007669"/>
    <property type="project" value="UniProtKB-KW"/>
</dbReference>
<dbReference type="PROSITE" id="PS00715">
    <property type="entry name" value="SIGMA70_1"/>
    <property type="match status" value="1"/>
</dbReference>
<dbReference type="NCBIfam" id="TIGR02937">
    <property type="entry name" value="sigma70-ECF"/>
    <property type="match status" value="1"/>
</dbReference>
<dbReference type="Pfam" id="PF04542">
    <property type="entry name" value="Sigma70_r2"/>
    <property type="match status" value="1"/>
</dbReference>
<organism evidence="10 11">
    <name type="scientific">Methylocystis parvus</name>
    <dbReference type="NCBI Taxonomy" id="134"/>
    <lineage>
        <taxon>Bacteria</taxon>
        <taxon>Pseudomonadati</taxon>
        <taxon>Pseudomonadota</taxon>
        <taxon>Alphaproteobacteria</taxon>
        <taxon>Hyphomicrobiales</taxon>
        <taxon>Methylocystaceae</taxon>
        <taxon>Methylocystis</taxon>
    </lineage>
</organism>
<keyword evidence="6" id="KW-0238">DNA-binding</keyword>
<dbReference type="SUPFAM" id="SSF88946">
    <property type="entry name" value="Sigma2 domain of RNA polymerase sigma factors"/>
    <property type="match status" value="1"/>
</dbReference>
<comment type="similarity">
    <text evidence="1">Belongs to the sigma-70 factor family.</text>
</comment>
<keyword evidence="11" id="KW-1185">Reference proteome</keyword>
<dbReference type="PANTHER" id="PTHR30376:SF3">
    <property type="entry name" value="RNA POLYMERASE SIGMA FACTOR RPOH"/>
    <property type="match status" value="1"/>
</dbReference>
<dbReference type="InterPro" id="IPR013325">
    <property type="entry name" value="RNA_pol_sigma_r2"/>
</dbReference>
<sequence length="318" mass="36397">MLTPLPMLSPEGGLTRYLREIRQLPMLEFAEEQTLAQRWRERKDSQAASALVSSHLRLVVKIAMGYRGNGLPIGELISEGNLGLMQAVARFEPERGFRLSTYARWWIRASIQQYVLRSWSIVRIGSSSNSKKLFFNLRRVKSCLSAYEDGDLKPEHVAMIAIRLGVRQKDVIEMNRRLGGDASLNAPISEREEGGGERQDWLVDARDNQEKVLVDHEEGDHRKISLRNALEVLNPRERRILEARRLTDLPLTLAILAAEFGVSRERVRQIEVRAFGKVQREIRALVARIEEPKADLRNAVFIPDVYAIHKNPQSPIRH</sequence>
<dbReference type="InterPro" id="IPR014284">
    <property type="entry name" value="RNA_pol_sigma-70_dom"/>
</dbReference>
<dbReference type="InterPro" id="IPR007627">
    <property type="entry name" value="RNA_pol_sigma70_r2"/>
</dbReference>
<gene>
    <name evidence="10" type="primary">rpoH</name>
    <name evidence="10" type="ORF">F7D14_07290</name>
</gene>
<accession>A0A6B8M4P4</accession>
<keyword evidence="3" id="KW-0805">Transcription regulation</keyword>
<keyword evidence="4" id="KW-0346">Stress response</keyword>
<dbReference type="PANTHER" id="PTHR30376">
    <property type="entry name" value="SIGMA FACTOR RPOH HEAT SHOCK RELATED"/>
    <property type="match status" value="1"/>
</dbReference>
<keyword evidence="2" id="KW-0963">Cytoplasm</keyword>
<dbReference type="SUPFAM" id="SSF88659">
    <property type="entry name" value="Sigma3 and sigma4 domains of RNA polymerase sigma factors"/>
    <property type="match status" value="1"/>
</dbReference>
<evidence type="ECO:0000256" key="5">
    <source>
        <dbReference type="ARBA" id="ARBA00023082"/>
    </source>
</evidence>
<evidence type="ECO:0000256" key="4">
    <source>
        <dbReference type="ARBA" id="ARBA00023016"/>
    </source>
</evidence>
<dbReference type="InterPro" id="IPR009042">
    <property type="entry name" value="RNA_pol_sigma70_r1_2"/>
</dbReference>
<dbReference type="NCBIfam" id="TIGR02392">
    <property type="entry name" value="rpoH_proteo"/>
    <property type="match status" value="1"/>
</dbReference>